<keyword evidence="2 7" id="KW-0813">Transport</keyword>
<keyword evidence="6 7" id="KW-0472">Membrane</keyword>
<evidence type="ECO:0000256" key="1">
    <source>
        <dbReference type="ARBA" id="ARBA00004651"/>
    </source>
</evidence>
<evidence type="ECO:0000256" key="6">
    <source>
        <dbReference type="ARBA" id="ARBA00023136"/>
    </source>
</evidence>
<dbReference type="PROSITE" id="PS50928">
    <property type="entry name" value="ABC_TM1"/>
    <property type="match status" value="1"/>
</dbReference>
<sequence>MQSGSVSPEIAHSSPQNWALRPIFNARTVGLVILALLFLSYSAHRMQLDDLFGRLAGMAVNAASSGSSDAAEASADSVFERMFPLAIAERTPIDRIADFDPDALPLFAHLETVPDEVSTLDPDTLQMTTQTAEKTVLVEPVGYLFLVIRKIVETLEIALWASLIAVIMSLPLAWLSARNYSPHWVFYAAARSGVSFLRAVPELISALFLVLAFGFGPIAGILALALHSAGFLGKFYAEDIEAADKRPQEAMRAMGAGSFATLRLAVLPQVLPSYAALTLYVLDRNVRMATVIGLVGAGGIGQELKGRFDMFQYDRVGTILLVIFITVLLLDQLAARIRKKLL</sequence>
<dbReference type="NCBIfam" id="TIGR01097">
    <property type="entry name" value="PhnE"/>
    <property type="match status" value="1"/>
</dbReference>
<feature type="transmembrane region" description="Helical" evidence="7">
    <location>
        <begin position="316"/>
        <end position="335"/>
    </location>
</feature>
<organism evidence="9 10">
    <name type="scientific">Henriciella pelagia</name>
    <dbReference type="NCBI Taxonomy" id="1977912"/>
    <lineage>
        <taxon>Bacteria</taxon>
        <taxon>Pseudomonadati</taxon>
        <taxon>Pseudomonadota</taxon>
        <taxon>Alphaproteobacteria</taxon>
        <taxon>Hyphomonadales</taxon>
        <taxon>Hyphomonadaceae</taxon>
        <taxon>Henriciella</taxon>
    </lineage>
</organism>
<dbReference type="Proteomes" id="UP000628854">
    <property type="component" value="Unassembled WGS sequence"/>
</dbReference>
<dbReference type="PANTHER" id="PTHR30043">
    <property type="entry name" value="PHOSPHONATES TRANSPORT SYSTEM PERMEASE PROTEIN"/>
    <property type="match status" value="1"/>
</dbReference>
<keyword evidence="3" id="KW-1003">Cell membrane</keyword>
<dbReference type="Gene3D" id="1.10.3720.10">
    <property type="entry name" value="MetI-like"/>
    <property type="match status" value="1"/>
</dbReference>
<reference evidence="10" key="1">
    <citation type="journal article" date="2019" name="Int. J. Syst. Evol. Microbiol.">
        <title>The Global Catalogue of Microorganisms (GCM) 10K type strain sequencing project: providing services to taxonomists for standard genome sequencing and annotation.</title>
        <authorList>
            <consortium name="The Broad Institute Genomics Platform"/>
            <consortium name="The Broad Institute Genome Sequencing Center for Infectious Disease"/>
            <person name="Wu L."/>
            <person name="Ma J."/>
        </authorList>
    </citation>
    <scope>NUCLEOTIDE SEQUENCE [LARGE SCALE GENOMIC DNA]</scope>
    <source>
        <strain evidence="10">CGMCC 1.15928</strain>
    </source>
</reference>
<evidence type="ECO:0000256" key="2">
    <source>
        <dbReference type="ARBA" id="ARBA00022448"/>
    </source>
</evidence>
<dbReference type="CDD" id="cd06261">
    <property type="entry name" value="TM_PBP2"/>
    <property type="match status" value="1"/>
</dbReference>
<protein>
    <recommendedName>
        <fullName evidence="8">ABC transmembrane type-1 domain-containing protein</fullName>
    </recommendedName>
</protein>
<gene>
    <name evidence="9" type="ORF">GCM10011503_15330</name>
</gene>
<evidence type="ECO:0000313" key="10">
    <source>
        <dbReference type="Proteomes" id="UP000628854"/>
    </source>
</evidence>
<evidence type="ECO:0000313" key="9">
    <source>
        <dbReference type="EMBL" id="GGB67464.1"/>
    </source>
</evidence>
<feature type="transmembrane region" description="Helical" evidence="7">
    <location>
        <begin position="203"/>
        <end position="226"/>
    </location>
</feature>
<dbReference type="InterPro" id="IPR005769">
    <property type="entry name" value="PhnE/PtxC"/>
</dbReference>
<comment type="subcellular location">
    <subcellularLocation>
        <location evidence="1 7">Cell membrane</location>
        <topology evidence="1 7">Multi-pass membrane protein</topology>
    </subcellularLocation>
</comment>
<evidence type="ECO:0000256" key="5">
    <source>
        <dbReference type="ARBA" id="ARBA00022989"/>
    </source>
</evidence>
<accession>A0ABQ1JFY9</accession>
<proteinExistence type="inferred from homology"/>
<dbReference type="RefSeq" id="WP_084394716.1">
    <property type="nucleotide sequence ID" value="NZ_BMKF01000001.1"/>
</dbReference>
<dbReference type="Pfam" id="PF00528">
    <property type="entry name" value="BPD_transp_1"/>
    <property type="match status" value="1"/>
</dbReference>
<evidence type="ECO:0000256" key="3">
    <source>
        <dbReference type="ARBA" id="ARBA00022475"/>
    </source>
</evidence>
<feature type="transmembrane region" description="Helical" evidence="7">
    <location>
        <begin position="23"/>
        <end position="41"/>
    </location>
</feature>
<evidence type="ECO:0000256" key="4">
    <source>
        <dbReference type="ARBA" id="ARBA00022692"/>
    </source>
</evidence>
<dbReference type="EMBL" id="BMKF01000001">
    <property type="protein sequence ID" value="GGB67464.1"/>
    <property type="molecule type" value="Genomic_DNA"/>
</dbReference>
<comment type="caution">
    <text evidence="9">The sequence shown here is derived from an EMBL/GenBank/DDBJ whole genome shotgun (WGS) entry which is preliminary data.</text>
</comment>
<feature type="domain" description="ABC transmembrane type-1" evidence="8">
    <location>
        <begin position="151"/>
        <end position="334"/>
    </location>
</feature>
<dbReference type="InterPro" id="IPR000515">
    <property type="entry name" value="MetI-like"/>
</dbReference>
<feature type="transmembrane region" description="Helical" evidence="7">
    <location>
        <begin position="157"/>
        <end position="177"/>
    </location>
</feature>
<keyword evidence="10" id="KW-1185">Reference proteome</keyword>
<dbReference type="PANTHER" id="PTHR30043:SF1">
    <property type="entry name" value="ABC TRANSPORT SYSTEM PERMEASE PROTEIN P69"/>
    <property type="match status" value="1"/>
</dbReference>
<comment type="similarity">
    <text evidence="7">Belongs to the binding-protein-dependent transport system permease family.</text>
</comment>
<dbReference type="InterPro" id="IPR035906">
    <property type="entry name" value="MetI-like_sf"/>
</dbReference>
<name>A0ABQ1JFY9_9PROT</name>
<keyword evidence="4 7" id="KW-0812">Transmembrane</keyword>
<evidence type="ECO:0000259" key="8">
    <source>
        <dbReference type="PROSITE" id="PS50928"/>
    </source>
</evidence>
<keyword evidence="5 7" id="KW-1133">Transmembrane helix</keyword>
<evidence type="ECO:0000256" key="7">
    <source>
        <dbReference type="RuleBase" id="RU363032"/>
    </source>
</evidence>
<feature type="transmembrane region" description="Helical" evidence="7">
    <location>
        <begin position="261"/>
        <end position="282"/>
    </location>
</feature>
<dbReference type="SUPFAM" id="SSF161098">
    <property type="entry name" value="MetI-like"/>
    <property type="match status" value="1"/>
</dbReference>